<dbReference type="CDD" id="cd06257">
    <property type="entry name" value="DnaJ"/>
    <property type="match status" value="1"/>
</dbReference>
<keyword evidence="3" id="KW-0862">Zinc</keyword>
<keyword evidence="1" id="KW-0479">Metal-binding</keyword>
<dbReference type="InterPro" id="IPR054076">
    <property type="entry name" value="ZUO1-like_ZHD"/>
</dbReference>
<dbReference type="SMART" id="SM00271">
    <property type="entry name" value="DnaJ"/>
    <property type="match status" value="1"/>
</dbReference>
<gene>
    <name evidence="8" type="ORF">CARUB_v10019953mg</name>
</gene>
<dbReference type="SUPFAM" id="SSF57667">
    <property type="entry name" value="beta-beta-alpha zinc fingers"/>
    <property type="match status" value="1"/>
</dbReference>
<feature type="compositionally biased region" description="Acidic residues" evidence="5">
    <location>
        <begin position="383"/>
        <end position="426"/>
    </location>
</feature>
<dbReference type="GO" id="GO:0008270">
    <property type="term" value="F:zinc ion binding"/>
    <property type="evidence" value="ECO:0007669"/>
    <property type="project" value="UniProtKB-KW"/>
</dbReference>
<evidence type="ECO:0000313" key="8">
    <source>
        <dbReference type="EMBL" id="EOA33304.1"/>
    </source>
</evidence>
<dbReference type="Pfam" id="PF00226">
    <property type="entry name" value="DnaJ"/>
    <property type="match status" value="1"/>
</dbReference>
<dbReference type="Gene3D" id="1.10.287.110">
    <property type="entry name" value="DnaJ domain"/>
    <property type="match status" value="1"/>
</dbReference>
<evidence type="ECO:0000256" key="2">
    <source>
        <dbReference type="ARBA" id="ARBA00022771"/>
    </source>
</evidence>
<evidence type="ECO:0000313" key="9">
    <source>
        <dbReference type="Proteomes" id="UP000029121"/>
    </source>
</evidence>
<evidence type="ECO:0000256" key="4">
    <source>
        <dbReference type="PROSITE-ProRule" id="PRU00042"/>
    </source>
</evidence>
<dbReference type="Gene3D" id="3.30.160.60">
    <property type="entry name" value="Classic Zinc Finger"/>
    <property type="match status" value="1"/>
</dbReference>
<dbReference type="InterPro" id="IPR001623">
    <property type="entry name" value="DnaJ_domain"/>
</dbReference>
<keyword evidence="9" id="KW-1185">Reference proteome</keyword>
<dbReference type="PROSITE" id="PS00028">
    <property type="entry name" value="ZINC_FINGER_C2H2_1"/>
    <property type="match status" value="2"/>
</dbReference>
<feature type="compositionally biased region" description="Basic and acidic residues" evidence="5">
    <location>
        <begin position="572"/>
        <end position="581"/>
    </location>
</feature>
<dbReference type="InterPro" id="IPR044648">
    <property type="entry name" value="JJJ1_plant"/>
</dbReference>
<dbReference type="PANTHER" id="PTHR45495">
    <property type="entry name" value="DNAJ PROTEIN JJJ1 HOMOLOG"/>
    <property type="match status" value="1"/>
</dbReference>
<dbReference type="PROSITE" id="PS00636">
    <property type="entry name" value="DNAJ_1"/>
    <property type="match status" value="1"/>
</dbReference>
<dbReference type="OrthoDB" id="5894at2759"/>
<feature type="compositionally biased region" description="Acidic residues" evidence="5">
    <location>
        <begin position="349"/>
        <end position="361"/>
    </location>
</feature>
<dbReference type="STRING" id="81985.R0HTW8"/>
<feature type="compositionally biased region" description="Basic residues" evidence="5">
    <location>
        <begin position="582"/>
        <end position="598"/>
    </location>
</feature>
<dbReference type="PRINTS" id="PR00625">
    <property type="entry name" value="JDOMAIN"/>
</dbReference>
<feature type="domain" description="C2H2-type" evidence="7">
    <location>
        <begin position="604"/>
        <end position="633"/>
    </location>
</feature>
<dbReference type="SMART" id="SM00451">
    <property type="entry name" value="ZnF_U1"/>
    <property type="match status" value="1"/>
</dbReference>
<dbReference type="InterPro" id="IPR018253">
    <property type="entry name" value="DnaJ_domain_CS"/>
</dbReference>
<dbReference type="InterPro" id="IPR036236">
    <property type="entry name" value="Znf_C2H2_sf"/>
</dbReference>
<feature type="domain" description="J" evidence="6">
    <location>
        <begin position="11"/>
        <end position="81"/>
    </location>
</feature>
<dbReference type="SMART" id="SM00355">
    <property type="entry name" value="ZnF_C2H2"/>
    <property type="match status" value="2"/>
</dbReference>
<proteinExistence type="predicted"/>
<accession>R0HTW8</accession>
<evidence type="ECO:0000259" key="7">
    <source>
        <dbReference type="PROSITE" id="PS50157"/>
    </source>
</evidence>
<dbReference type="EMBL" id="KB870806">
    <property type="protein sequence ID" value="EOA33304.1"/>
    <property type="molecule type" value="Genomic_DNA"/>
</dbReference>
<feature type="region of interest" description="Disordered" evidence="5">
    <location>
        <begin position="349"/>
        <end position="608"/>
    </location>
</feature>
<dbReference type="eggNOG" id="KOG0717">
    <property type="taxonomic scope" value="Eukaryota"/>
</dbReference>
<dbReference type="PROSITE" id="PS50157">
    <property type="entry name" value="ZINC_FINGER_C2H2_2"/>
    <property type="match status" value="1"/>
</dbReference>
<dbReference type="KEGG" id="crb:17896024"/>
<feature type="region of interest" description="Disordered" evidence="5">
    <location>
        <begin position="251"/>
        <end position="276"/>
    </location>
</feature>
<dbReference type="InterPro" id="IPR003604">
    <property type="entry name" value="Matrin/U1-like-C_Znf_C2H2"/>
</dbReference>
<evidence type="ECO:0000256" key="5">
    <source>
        <dbReference type="SAM" id="MobiDB-lite"/>
    </source>
</evidence>
<dbReference type="PANTHER" id="PTHR45495:SF1">
    <property type="entry name" value="DNAJ PROTEIN JJJ1 HOMOLOG"/>
    <property type="match status" value="1"/>
</dbReference>
<keyword evidence="2 4" id="KW-0863">Zinc-finger</keyword>
<evidence type="ECO:0000259" key="6">
    <source>
        <dbReference type="PROSITE" id="PS50076"/>
    </source>
</evidence>
<feature type="compositionally biased region" description="Basic and acidic residues" evidence="5">
    <location>
        <begin position="473"/>
        <end position="483"/>
    </location>
</feature>
<dbReference type="InterPro" id="IPR036869">
    <property type="entry name" value="J_dom_sf"/>
</dbReference>
<feature type="compositionally biased region" description="Basic residues" evidence="5">
    <location>
        <begin position="431"/>
        <end position="442"/>
    </location>
</feature>
<dbReference type="PROSITE" id="PS50076">
    <property type="entry name" value="DNAJ_2"/>
    <property type="match status" value="1"/>
</dbReference>
<feature type="compositionally biased region" description="Basic and acidic residues" evidence="5">
    <location>
        <begin position="489"/>
        <end position="501"/>
    </location>
</feature>
<dbReference type="GO" id="GO:0003676">
    <property type="term" value="F:nucleic acid binding"/>
    <property type="evidence" value="ECO:0007669"/>
    <property type="project" value="InterPro"/>
</dbReference>
<dbReference type="SUPFAM" id="SSF46565">
    <property type="entry name" value="Chaperone J-domain"/>
    <property type="match status" value="1"/>
</dbReference>
<dbReference type="AlphaFoldDB" id="R0HTW8"/>
<organism evidence="8 9">
    <name type="scientific">Capsella rubella</name>
    <dbReference type="NCBI Taxonomy" id="81985"/>
    <lineage>
        <taxon>Eukaryota</taxon>
        <taxon>Viridiplantae</taxon>
        <taxon>Streptophyta</taxon>
        <taxon>Embryophyta</taxon>
        <taxon>Tracheophyta</taxon>
        <taxon>Spermatophyta</taxon>
        <taxon>Magnoliopsida</taxon>
        <taxon>eudicotyledons</taxon>
        <taxon>Gunneridae</taxon>
        <taxon>Pentapetalae</taxon>
        <taxon>rosids</taxon>
        <taxon>malvids</taxon>
        <taxon>Brassicales</taxon>
        <taxon>Brassicaceae</taxon>
        <taxon>Camelineae</taxon>
        <taxon>Capsella</taxon>
    </lineage>
</organism>
<feature type="compositionally biased region" description="Basic and acidic residues" evidence="5">
    <location>
        <begin position="524"/>
        <end position="537"/>
    </location>
</feature>
<feature type="region of interest" description="Disordered" evidence="5">
    <location>
        <begin position="325"/>
        <end position="344"/>
    </location>
</feature>
<evidence type="ECO:0000256" key="3">
    <source>
        <dbReference type="ARBA" id="ARBA00022833"/>
    </source>
</evidence>
<sequence length="634" mass="72764">MASSSRSEKRCHYEVLGISKESSPDEIRSSYRRLALQRHPDKLMKAGGLSEAEATAQFQELVHAYEVLSDPKERAWYDSHRSQILFADHGSAGGSKSGGMPGGSVPDLFAFFSTTVYSGYSDTGKGFYKVYYDVFNSVYLNEIKFARTLGLRMDSVREAPIMGNLESPYAQVTAFYNYWLGFCTVMDFCWVDEYDVMAGPNRKSRRLMEEENKKVRKKAKREYNDTVRGLAEFVKKRDKRVIDMMVKKTAEMEKKKEEERERKKKMEKERLERAMNYEEPDWAKTQDGEEEGAGFNVLDEEDDDAERKNEQLYCIVCSKKFKSEKQWKNHEQSKKHKEKVAELRDSLTDYEEDIEEEEIDGSLDPPESVEQLHEKLQEGLNIDSEEKDVEEEVAGGADETDEEYFVAEEDMEGSSESEAEDDDDEMSLLKKMVHGQKNKRKNAVPMEEDEVEVGIESNTAEFSEFDNQKSTGRNKEEKEERNKQNAGKDMADDTRKVQIPRDDDDPDENVNATDSASEAFEGSQKVEADSMEYDNRKATGRRRRSKKGKDKNNHGGLTEKSSEADDTPYVNRDMEAQDYKKAPRSKKSTRGMKTKGTTKKNSNNECDRCGEEFESRTKLHKHLADSGHATVKSR</sequence>
<feature type="compositionally biased region" description="Basic residues" evidence="5">
    <location>
        <begin position="538"/>
        <end position="549"/>
    </location>
</feature>
<dbReference type="InterPro" id="IPR022755">
    <property type="entry name" value="Znf_C2H2_jaz"/>
</dbReference>
<name>R0HTW8_9BRAS</name>
<evidence type="ECO:0008006" key="10">
    <source>
        <dbReference type="Google" id="ProtNLM"/>
    </source>
</evidence>
<dbReference type="Pfam" id="PF21884">
    <property type="entry name" value="ZUO1-like_ZHD"/>
    <property type="match status" value="1"/>
</dbReference>
<evidence type="ECO:0000256" key="1">
    <source>
        <dbReference type="ARBA" id="ARBA00022723"/>
    </source>
</evidence>
<reference evidence="9" key="1">
    <citation type="journal article" date="2013" name="Nat. Genet.">
        <title>The Capsella rubella genome and the genomic consequences of rapid mating system evolution.</title>
        <authorList>
            <person name="Slotte T."/>
            <person name="Hazzouri K.M."/>
            <person name="Agren J.A."/>
            <person name="Koenig D."/>
            <person name="Maumus F."/>
            <person name="Guo Y.L."/>
            <person name="Steige K."/>
            <person name="Platts A.E."/>
            <person name="Escobar J.S."/>
            <person name="Newman L.K."/>
            <person name="Wang W."/>
            <person name="Mandakova T."/>
            <person name="Vello E."/>
            <person name="Smith L.M."/>
            <person name="Henz S.R."/>
            <person name="Steffen J."/>
            <person name="Takuno S."/>
            <person name="Brandvain Y."/>
            <person name="Coop G."/>
            <person name="Andolfatto P."/>
            <person name="Hu T.T."/>
            <person name="Blanchette M."/>
            <person name="Clark R.M."/>
            <person name="Quesneville H."/>
            <person name="Nordborg M."/>
            <person name="Gaut B.S."/>
            <person name="Lysak M.A."/>
            <person name="Jenkins J."/>
            <person name="Grimwood J."/>
            <person name="Chapman J."/>
            <person name="Prochnik S."/>
            <person name="Shu S."/>
            <person name="Rokhsar D."/>
            <person name="Schmutz J."/>
            <person name="Weigel D."/>
            <person name="Wright S.I."/>
        </authorList>
    </citation>
    <scope>NUCLEOTIDE SEQUENCE [LARGE SCALE GENOMIC DNA]</scope>
    <source>
        <strain evidence="9">cv. Monte Gargano</strain>
    </source>
</reference>
<dbReference type="Proteomes" id="UP000029121">
    <property type="component" value="Unassembled WGS sequence"/>
</dbReference>
<dbReference type="InterPro" id="IPR013087">
    <property type="entry name" value="Znf_C2H2_type"/>
</dbReference>
<protein>
    <recommendedName>
        <fullName evidence="10">J domain-containing protein</fullName>
    </recommendedName>
</protein>
<dbReference type="Pfam" id="PF12171">
    <property type="entry name" value="zf-C2H2_jaz"/>
    <property type="match status" value="1"/>
</dbReference>